<dbReference type="EMBL" id="CP109109">
    <property type="protein sequence ID" value="WSB97928.1"/>
    <property type="molecule type" value="Genomic_DNA"/>
</dbReference>
<evidence type="ECO:0000313" key="1">
    <source>
        <dbReference type="EMBL" id="WSB97928.1"/>
    </source>
</evidence>
<evidence type="ECO:0000313" key="2">
    <source>
        <dbReference type="Proteomes" id="UP001348369"/>
    </source>
</evidence>
<gene>
    <name evidence="1" type="ORF">OG835_13480</name>
</gene>
<organism evidence="1 2">
    <name type="scientific">Streptomyces scopuliridis</name>
    <dbReference type="NCBI Taxonomy" id="452529"/>
    <lineage>
        <taxon>Bacteria</taxon>
        <taxon>Bacillati</taxon>
        <taxon>Actinomycetota</taxon>
        <taxon>Actinomycetes</taxon>
        <taxon>Kitasatosporales</taxon>
        <taxon>Streptomycetaceae</taxon>
        <taxon>Streptomyces</taxon>
    </lineage>
</organism>
<name>A0ACD4ZHS8_9ACTN</name>
<dbReference type="Proteomes" id="UP001348369">
    <property type="component" value="Chromosome"/>
</dbReference>
<sequence>MTDMTRRTLLRSAAAVGVGALAGCTTAQEPGSTSNGSGRTTGNGGRFGVGDYNTQEVADELRYIEGNVRPLPGQKAKRVLITGSTGGLGQLTASFLLARGHSVVAHARNDQRASDVRRDLPGLEAVVTGDLSDLDEAKRLAARINKLGAFDVIVYNAGEYGVTNAEILNVNSLSPYLLTSLVDAPEQSIYLTSDLHRGGDLKLDGLRTGGSHVTYDDSKLQILTLAMAVARRRPELRVNAVAPGWVPTLMGFANGPYAPDDLRAGYMTQVWLAEGREPASRGSGGFLFHRKPEDDVHRAVLDTRAQDDLLDAYAERTGVVLR</sequence>
<accession>A0ACD4ZHS8</accession>
<proteinExistence type="predicted"/>
<reference evidence="1" key="1">
    <citation type="submission" date="2022-10" db="EMBL/GenBank/DDBJ databases">
        <title>The complete genomes of actinobacterial strains from the NBC collection.</title>
        <authorList>
            <person name="Joergensen T.S."/>
            <person name="Alvarez Arevalo M."/>
            <person name="Sterndorff E.B."/>
            <person name="Faurdal D."/>
            <person name="Vuksanovic O."/>
            <person name="Mourched A.-S."/>
            <person name="Charusanti P."/>
            <person name="Shaw S."/>
            <person name="Blin K."/>
            <person name="Weber T."/>
        </authorList>
    </citation>
    <scope>NUCLEOTIDE SEQUENCE</scope>
    <source>
        <strain evidence="1">NBC 01771</strain>
    </source>
</reference>
<protein>
    <submittedName>
        <fullName evidence="1">SDR family NAD(P)-dependent oxidoreductase</fullName>
    </submittedName>
</protein>
<keyword evidence="2" id="KW-1185">Reference proteome</keyword>